<feature type="transmembrane region" description="Helical" evidence="2">
    <location>
        <begin position="20"/>
        <end position="37"/>
    </location>
</feature>
<proteinExistence type="inferred from homology"/>
<protein>
    <recommendedName>
        <fullName evidence="3">JmjC domain-containing protein</fullName>
    </recommendedName>
</protein>
<feature type="domain" description="JmjC" evidence="3">
    <location>
        <begin position="193"/>
        <end position="370"/>
    </location>
</feature>
<accession>A0A5B8MKS1</accession>
<dbReference type="PANTHER" id="PTHR12461:SF105">
    <property type="entry name" value="HYPOXIA-INDUCIBLE FACTOR 1-ALPHA INHIBITOR"/>
    <property type="match status" value="1"/>
</dbReference>
<dbReference type="SUPFAM" id="SSF51197">
    <property type="entry name" value="Clavaminate synthase-like"/>
    <property type="match status" value="1"/>
</dbReference>
<dbReference type="Gene3D" id="2.60.120.650">
    <property type="entry name" value="Cupin"/>
    <property type="match status" value="1"/>
</dbReference>
<dbReference type="InterPro" id="IPR041667">
    <property type="entry name" value="Cupin_8"/>
</dbReference>
<evidence type="ECO:0000313" key="5">
    <source>
        <dbReference type="Proteomes" id="UP000316726"/>
    </source>
</evidence>
<dbReference type="InterPro" id="IPR003347">
    <property type="entry name" value="JmjC_dom"/>
</dbReference>
<keyword evidence="2" id="KW-0472">Membrane</keyword>
<reference evidence="4 5" key="1">
    <citation type="submission" date="2018-07" db="EMBL/GenBank/DDBJ databases">
        <title>The complete nuclear genome of the prasinophyte Chloropicon primus (CCMP1205).</title>
        <authorList>
            <person name="Pombert J.-F."/>
            <person name="Otis C."/>
            <person name="Turmel M."/>
            <person name="Lemieux C."/>
        </authorList>
    </citation>
    <scope>NUCLEOTIDE SEQUENCE [LARGE SCALE GENOMIC DNA]</scope>
    <source>
        <strain evidence="4 5">CCMP1205</strain>
    </source>
</reference>
<sequence length="511" mass="56950">MATTRATRGGRRREKGGRWWAVVGAVGILLVLLVLGSRSGRGNLPQEGEGGVTHKRAFETFAERLRGGARSAGFKYAARRRELKIVPMERLRRGEVSVREFWGRNSTTPIIVEGEVRHHPAYGMTWGEFSAMCGDALVQTSVYSPTASRWAGLTNVKTMRMGDYLEKYIMSANETQQQQGDLVYASGQVGIPEFCPKLELSTPIPRFVTFGSMPRDPNGVQQGQPEQYIGPPGTKTELHVDSLLVPFWMSVYKGSKTFRVITFHDIKASRGLSKLFLDKQQSRWSREVVDRETGQTVRRELEIWNPDLDVFPELGEATVYEGTVQAGDWIFLPGGAPHGVSNDGYSWGVSINSLAPPWIDNFADVCVSSGFKWRCLDYAKAVSPPCSEGGRGSTRADLARCLREGEQMKELGAIYRAGEDKDSLLHEIFGFESGTSGYKGWCLKICKAMRDRKEFFTKSILDKGYQSLEEYYSATSREPDIAEDMPWEQIDWVCAQCNDPVGLGVSSPNTT</sequence>
<evidence type="ECO:0000259" key="3">
    <source>
        <dbReference type="PROSITE" id="PS51184"/>
    </source>
</evidence>
<evidence type="ECO:0000256" key="1">
    <source>
        <dbReference type="ARBA" id="ARBA00006801"/>
    </source>
</evidence>
<name>A0A5B8MKS1_9CHLO</name>
<comment type="similarity">
    <text evidence="1">Belongs to the JARID1 histone demethylase family.</text>
</comment>
<dbReference type="PANTHER" id="PTHR12461">
    <property type="entry name" value="HYPOXIA-INDUCIBLE FACTOR 1 ALPHA INHIBITOR-RELATED"/>
    <property type="match status" value="1"/>
</dbReference>
<dbReference type="OrthoDB" id="47172at2759"/>
<keyword evidence="2" id="KW-0812">Transmembrane</keyword>
<organism evidence="4 5">
    <name type="scientific">Chloropicon primus</name>
    <dbReference type="NCBI Taxonomy" id="1764295"/>
    <lineage>
        <taxon>Eukaryota</taxon>
        <taxon>Viridiplantae</taxon>
        <taxon>Chlorophyta</taxon>
        <taxon>Chloropicophyceae</taxon>
        <taxon>Chloropicales</taxon>
        <taxon>Chloropicaceae</taxon>
        <taxon>Chloropicon</taxon>
    </lineage>
</organism>
<evidence type="ECO:0000256" key="2">
    <source>
        <dbReference type="SAM" id="Phobius"/>
    </source>
</evidence>
<keyword evidence="5" id="KW-1185">Reference proteome</keyword>
<dbReference type="AlphaFoldDB" id="A0A5B8MKS1"/>
<gene>
    <name evidence="4" type="ORF">A3770_04p35070</name>
</gene>
<dbReference type="EMBL" id="CP031037">
    <property type="protein sequence ID" value="QDZ20989.1"/>
    <property type="molecule type" value="Genomic_DNA"/>
</dbReference>
<dbReference type="Proteomes" id="UP000316726">
    <property type="component" value="Chromosome 4"/>
</dbReference>
<dbReference type="Pfam" id="PF13621">
    <property type="entry name" value="Cupin_8"/>
    <property type="match status" value="1"/>
</dbReference>
<keyword evidence="2" id="KW-1133">Transmembrane helix</keyword>
<dbReference type="PROSITE" id="PS51184">
    <property type="entry name" value="JMJC"/>
    <property type="match status" value="1"/>
</dbReference>
<evidence type="ECO:0000313" key="4">
    <source>
        <dbReference type="EMBL" id="QDZ20989.1"/>
    </source>
</evidence>